<dbReference type="EMBL" id="LAZR01007059">
    <property type="protein sequence ID" value="KKM87739.1"/>
    <property type="molecule type" value="Genomic_DNA"/>
</dbReference>
<comment type="caution">
    <text evidence="1">The sequence shown here is derived from an EMBL/GenBank/DDBJ whole genome shotgun (WGS) entry which is preliminary data.</text>
</comment>
<accession>A0A0F9KZH2</accession>
<protein>
    <recommendedName>
        <fullName evidence="2">Right handed beta helix domain-containing protein</fullName>
    </recommendedName>
</protein>
<gene>
    <name evidence="1" type="ORF">LCGC14_1265840</name>
</gene>
<evidence type="ECO:0008006" key="2">
    <source>
        <dbReference type="Google" id="ProtNLM"/>
    </source>
</evidence>
<dbReference type="SUPFAM" id="SSF51126">
    <property type="entry name" value="Pectin lyase-like"/>
    <property type="match status" value="1"/>
</dbReference>
<dbReference type="AlphaFoldDB" id="A0A0F9KZH2"/>
<reference evidence="1" key="1">
    <citation type="journal article" date="2015" name="Nature">
        <title>Complex archaea that bridge the gap between prokaryotes and eukaryotes.</title>
        <authorList>
            <person name="Spang A."/>
            <person name="Saw J.H."/>
            <person name="Jorgensen S.L."/>
            <person name="Zaremba-Niedzwiedzka K."/>
            <person name="Martijn J."/>
            <person name="Lind A.E."/>
            <person name="van Eijk R."/>
            <person name="Schleper C."/>
            <person name="Guy L."/>
            <person name="Ettema T.J."/>
        </authorList>
    </citation>
    <scope>NUCLEOTIDE SEQUENCE</scope>
</reference>
<evidence type="ECO:0000313" key="1">
    <source>
        <dbReference type="EMBL" id="KKM87739.1"/>
    </source>
</evidence>
<name>A0A0F9KZH2_9ZZZZ</name>
<dbReference type="InterPro" id="IPR011050">
    <property type="entry name" value="Pectin_lyase_fold/virulence"/>
</dbReference>
<organism evidence="1">
    <name type="scientific">marine sediment metagenome</name>
    <dbReference type="NCBI Taxonomy" id="412755"/>
    <lineage>
        <taxon>unclassified sequences</taxon>
        <taxon>metagenomes</taxon>
        <taxon>ecological metagenomes</taxon>
    </lineage>
</organism>
<proteinExistence type="predicted"/>
<sequence length="800" mass="83140">MKKCLLAATLLLLATALPAHGRERVSGWCEQGGNQIVTGGLTSVESVQQSFPSCTISVFDSGTLDATSIFSDDSGTVKANPFVASSTGFWFFYSNDGRVDVRLSGGGIVTPFTIGDILLNDTKNDVTTIVAVASSATPTFDASLGTIFTNTLTANVTSSTISNPVTGQRITIYLAQDGTGGRTFAWPANVQLRGGGYVVSDDVSAVSVIKLYYDGTNWREIGWDADEFGRDLIPVVTGQNIGSATARPDGIFDVMTTGVLNNVRVVDLLKFLTIQAAHDDLPSNGGAIFEPTVPTFSVTGVTNFTKPIHLYCAGKEASAIRTNQATGDVINITGQGVLIEDCRFNTSVARTAGAYVHFNTANGSGGVLRSFTMEAPFIGIHINADAGTRIMDGTIRNGVTTAGGAGILINGGNDHYINNVSMNAVEGLEPESGIRIGGTISVGSTNITDVGIVTQNVGLLMNPSAGSVASIFAINSFFDNSASRGISINPSGTGAVVRSHFIGTWSASSTNDQGVFIQNNGDLISGLEFIGHMSINNGSSGFQVDNATNISDIRVLGGTYAGNSGRGLTFAADVSEFSIIGVCSGACSNLTGNTQAGIQIDAGSSDNYFIALNDLRDNVGSALVDNGTGVNKVIFGNLPRSINNYLPQQTDFYRASSGSDAITATVDADANKRFAVRADGRISWGDGTSAADTTLYRGAADTLKTDDAFVYRDAPTLAASTTPSVVGGNVFLTNSTASITDFTGEVNGQVIILLCGADTTTSLTDSTPLFLAGAFTCTTNDTISLVSNGTVWYELSRGVN</sequence>